<gene>
    <name evidence="1" type="ORF">OCTVUL_1B023440</name>
</gene>
<dbReference type="EMBL" id="OX597826">
    <property type="protein sequence ID" value="CAI9732122.1"/>
    <property type="molecule type" value="Genomic_DNA"/>
</dbReference>
<dbReference type="AlphaFoldDB" id="A0AA36BEX2"/>
<evidence type="ECO:0000313" key="2">
    <source>
        <dbReference type="Proteomes" id="UP001162480"/>
    </source>
</evidence>
<evidence type="ECO:0000313" key="1">
    <source>
        <dbReference type="EMBL" id="CAI9732122.1"/>
    </source>
</evidence>
<organism evidence="1 2">
    <name type="scientific">Octopus vulgaris</name>
    <name type="common">Common octopus</name>
    <dbReference type="NCBI Taxonomy" id="6645"/>
    <lineage>
        <taxon>Eukaryota</taxon>
        <taxon>Metazoa</taxon>
        <taxon>Spiralia</taxon>
        <taxon>Lophotrochozoa</taxon>
        <taxon>Mollusca</taxon>
        <taxon>Cephalopoda</taxon>
        <taxon>Coleoidea</taxon>
        <taxon>Octopodiformes</taxon>
        <taxon>Octopoda</taxon>
        <taxon>Incirrata</taxon>
        <taxon>Octopodidae</taxon>
        <taxon>Octopus</taxon>
    </lineage>
</organism>
<proteinExistence type="predicted"/>
<protein>
    <submittedName>
        <fullName evidence="1">Uncharacterized protein</fullName>
    </submittedName>
</protein>
<dbReference type="Proteomes" id="UP001162480">
    <property type="component" value="Chromosome 13"/>
</dbReference>
<accession>A0AA36BEX2</accession>
<keyword evidence="2" id="KW-1185">Reference proteome</keyword>
<reference evidence="1" key="1">
    <citation type="submission" date="2023-08" db="EMBL/GenBank/DDBJ databases">
        <authorList>
            <person name="Alioto T."/>
            <person name="Alioto T."/>
            <person name="Gomez Garrido J."/>
        </authorList>
    </citation>
    <scope>NUCLEOTIDE SEQUENCE</scope>
</reference>
<name>A0AA36BEX2_OCTVU</name>
<sequence>MAVEEERRTSRVLSNENIVVRLKSDVATKYLINKGDIITFKLPPRHRKYGLTRTIVEDIIHIGNRNKICSQVTTFPGDIAL</sequence>